<dbReference type="InterPro" id="IPR007061">
    <property type="entry name" value="MST-like"/>
</dbReference>
<dbReference type="Gene3D" id="1.20.120.450">
    <property type="entry name" value="dinb family like domain"/>
    <property type="match status" value="1"/>
</dbReference>
<dbReference type="SUPFAM" id="SSF109854">
    <property type="entry name" value="DinB/YfiT-like putative metalloenzymes"/>
    <property type="match status" value="1"/>
</dbReference>
<gene>
    <name evidence="1" type="ORF">BWGOE8_19440</name>
</gene>
<dbReference type="Pfam" id="PF04978">
    <property type="entry name" value="MST"/>
    <property type="match status" value="1"/>
</dbReference>
<reference evidence="1 2" key="1">
    <citation type="submission" date="2016-05" db="EMBL/GenBank/DDBJ databases">
        <title>Bacillus thuringiensis and Bacillus weihenstephanensis as novel biocontrol agents of wilt causing Verticillium species.</title>
        <authorList>
            <person name="Hollensteiner J."/>
            <person name="Wemheuer F."/>
            <person name="Harting R."/>
            <person name="Kolarzyk A."/>
            <person name="Diaz-Valerio S."/>
            <person name="Poehlein A."/>
            <person name="Brzuszkiewicz E."/>
            <person name="Nesemann K."/>
            <person name="Braus-Stromeyer S."/>
            <person name="Braus G."/>
            <person name="Daniel R."/>
            <person name="Liesegang H."/>
        </authorList>
    </citation>
    <scope>NUCLEOTIDE SEQUENCE [LARGE SCALE GENOMIC DNA]</scope>
    <source>
        <strain evidence="1 2">GOE8</strain>
    </source>
</reference>
<protein>
    <recommendedName>
        <fullName evidence="3">DUF664 domain-containing protein</fullName>
    </recommendedName>
</protein>
<dbReference type="RefSeq" id="WP_070141979.1">
    <property type="nucleotide sequence ID" value="NZ_LXLT01000023.1"/>
</dbReference>
<dbReference type="EMBL" id="LXLT01000023">
    <property type="protein sequence ID" value="OFD80870.1"/>
    <property type="molecule type" value="Genomic_DNA"/>
</dbReference>
<dbReference type="AlphaFoldDB" id="A0A1E8B9B0"/>
<accession>A0A1E8B9B0</accession>
<evidence type="ECO:0000313" key="1">
    <source>
        <dbReference type="EMBL" id="OFD80870.1"/>
    </source>
</evidence>
<sequence>MNIDYRVRSVDGYTKNIGELVSMLEHTRAVTLQEIENLSVEQLDLIMPSGGNSIGALLKHIAAIEKVHQLISFQNRDFTKEELEVWEDALYLGEAGRTIRGHEIQHYVQLLQKVREETLKCLSEQDDEWLMSERKWPNGVAYNQHYLWFHVLEDEISHRGQIKMLKNKLFENYIK</sequence>
<evidence type="ECO:0000313" key="2">
    <source>
        <dbReference type="Proteomes" id="UP000175706"/>
    </source>
</evidence>
<dbReference type="Proteomes" id="UP000175706">
    <property type="component" value="Unassembled WGS sequence"/>
</dbReference>
<dbReference type="InterPro" id="IPR034660">
    <property type="entry name" value="DinB/YfiT-like"/>
</dbReference>
<dbReference type="PATRIC" id="fig|86662.25.peg.1945"/>
<name>A0A1E8B9B0_BACMY</name>
<evidence type="ECO:0008006" key="3">
    <source>
        <dbReference type="Google" id="ProtNLM"/>
    </source>
</evidence>
<comment type="caution">
    <text evidence="1">The sequence shown here is derived from an EMBL/GenBank/DDBJ whole genome shotgun (WGS) entry which is preliminary data.</text>
</comment>
<organism evidence="1 2">
    <name type="scientific">Bacillus mycoides</name>
    <dbReference type="NCBI Taxonomy" id="1405"/>
    <lineage>
        <taxon>Bacteria</taxon>
        <taxon>Bacillati</taxon>
        <taxon>Bacillota</taxon>
        <taxon>Bacilli</taxon>
        <taxon>Bacillales</taxon>
        <taxon>Bacillaceae</taxon>
        <taxon>Bacillus</taxon>
        <taxon>Bacillus cereus group</taxon>
    </lineage>
</organism>
<proteinExistence type="predicted"/>